<organism evidence="2 3">
    <name type="scientific">Mycena citricolor</name>
    <dbReference type="NCBI Taxonomy" id="2018698"/>
    <lineage>
        <taxon>Eukaryota</taxon>
        <taxon>Fungi</taxon>
        <taxon>Dikarya</taxon>
        <taxon>Basidiomycota</taxon>
        <taxon>Agaricomycotina</taxon>
        <taxon>Agaricomycetes</taxon>
        <taxon>Agaricomycetidae</taxon>
        <taxon>Agaricales</taxon>
        <taxon>Marasmiineae</taxon>
        <taxon>Mycenaceae</taxon>
        <taxon>Mycena</taxon>
    </lineage>
</organism>
<dbReference type="EMBL" id="CAVNYO010000138">
    <property type="protein sequence ID" value="CAK5269057.1"/>
    <property type="molecule type" value="Genomic_DNA"/>
</dbReference>
<dbReference type="AlphaFoldDB" id="A0AAD2H7Y0"/>
<evidence type="ECO:0000313" key="3">
    <source>
        <dbReference type="Proteomes" id="UP001295794"/>
    </source>
</evidence>
<name>A0AAD2H7Y0_9AGAR</name>
<comment type="caution">
    <text evidence="2">The sequence shown here is derived from an EMBL/GenBank/DDBJ whole genome shotgun (WGS) entry which is preliminary data.</text>
</comment>
<accession>A0AAD2H7Y0</accession>
<sequence length="56" mass="6030">MEFDDGCAAQTASLALSHCTDSRISKYGSSNHRPPRISCLAGEGSSRRFGRRSIQG</sequence>
<proteinExistence type="predicted"/>
<gene>
    <name evidence="2" type="ORF">MYCIT1_LOCUS12509</name>
</gene>
<evidence type="ECO:0000313" key="2">
    <source>
        <dbReference type="EMBL" id="CAK5269057.1"/>
    </source>
</evidence>
<protein>
    <submittedName>
        <fullName evidence="2">Uncharacterized protein</fullName>
    </submittedName>
</protein>
<evidence type="ECO:0000256" key="1">
    <source>
        <dbReference type="SAM" id="MobiDB-lite"/>
    </source>
</evidence>
<dbReference type="Proteomes" id="UP001295794">
    <property type="component" value="Unassembled WGS sequence"/>
</dbReference>
<keyword evidence="3" id="KW-1185">Reference proteome</keyword>
<feature type="region of interest" description="Disordered" evidence="1">
    <location>
        <begin position="25"/>
        <end position="56"/>
    </location>
</feature>
<reference evidence="2" key="1">
    <citation type="submission" date="2023-11" db="EMBL/GenBank/DDBJ databases">
        <authorList>
            <person name="De Vega J J."/>
            <person name="De Vega J J."/>
        </authorList>
    </citation>
    <scope>NUCLEOTIDE SEQUENCE</scope>
</reference>